<feature type="compositionally biased region" description="Low complexity" evidence="1">
    <location>
        <begin position="76"/>
        <end position="95"/>
    </location>
</feature>
<evidence type="ECO:0000256" key="1">
    <source>
        <dbReference type="SAM" id="MobiDB-lite"/>
    </source>
</evidence>
<gene>
    <name evidence="2" type="ORF">EVAR_62267_1</name>
</gene>
<protein>
    <submittedName>
        <fullName evidence="2">Uncharacterized protein</fullName>
    </submittedName>
</protein>
<evidence type="ECO:0000313" key="3">
    <source>
        <dbReference type="Proteomes" id="UP000299102"/>
    </source>
</evidence>
<dbReference type="EMBL" id="BGZK01001459">
    <property type="protein sequence ID" value="GBP80365.1"/>
    <property type="molecule type" value="Genomic_DNA"/>
</dbReference>
<keyword evidence="3" id="KW-1185">Reference proteome</keyword>
<comment type="caution">
    <text evidence="2">The sequence shown here is derived from an EMBL/GenBank/DDBJ whole genome shotgun (WGS) entry which is preliminary data.</text>
</comment>
<evidence type="ECO:0000313" key="2">
    <source>
        <dbReference type="EMBL" id="GBP80365.1"/>
    </source>
</evidence>
<accession>A0A4C1Z188</accession>
<organism evidence="2 3">
    <name type="scientific">Eumeta variegata</name>
    <name type="common">Bagworm moth</name>
    <name type="synonym">Eumeta japonica</name>
    <dbReference type="NCBI Taxonomy" id="151549"/>
    <lineage>
        <taxon>Eukaryota</taxon>
        <taxon>Metazoa</taxon>
        <taxon>Ecdysozoa</taxon>
        <taxon>Arthropoda</taxon>
        <taxon>Hexapoda</taxon>
        <taxon>Insecta</taxon>
        <taxon>Pterygota</taxon>
        <taxon>Neoptera</taxon>
        <taxon>Endopterygota</taxon>
        <taxon>Lepidoptera</taxon>
        <taxon>Glossata</taxon>
        <taxon>Ditrysia</taxon>
        <taxon>Tineoidea</taxon>
        <taxon>Psychidae</taxon>
        <taxon>Oiketicinae</taxon>
        <taxon>Eumeta</taxon>
    </lineage>
</organism>
<feature type="region of interest" description="Disordered" evidence="1">
    <location>
        <begin position="76"/>
        <end position="101"/>
    </location>
</feature>
<proteinExistence type="predicted"/>
<sequence length="101" mass="11033">MSHFIQNWVVKSALSVTQREPNPFRTTRLEGRARQRAAPVTVVEMFKNETFSVESTALARCLRFPFSISTRAAAAGRAGAPPAGGMLRSRGLSLGIDRSRA</sequence>
<reference evidence="2 3" key="1">
    <citation type="journal article" date="2019" name="Commun. Biol.">
        <title>The bagworm genome reveals a unique fibroin gene that provides high tensile strength.</title>
        <authorList>
            <person name="Kono N."/>
            <person name="Nakamura H."/>
            <person name="Ohtoshi R."/>
            <person name="Tomita M."/>
            <person name="Numata K."/>
            <person name="Arakawa K."/>
        </authorList>
    </citation>
    <scope>NUCLEOTIDE SEQUENCE [LARGE SCALE GENOMIC DNA]</scope>
</reference>
<dbReference type="Proteomes" id="UP000299102">
    <property type="component" value="Unassembled WGS sequence"/>
</dbReference>
<dbReference type="AlphaFoldDB" id="A0A4C1Z188"/>
<name>A0A4C1Z188_EUMVA</name>